<organism evidence="1 2">
    <name type="scientific">Sphaerisporangium rhizosphaerae</name>
    <dbReference type="NCBI Taxonomy" id="2269375"/>
    <lineage>
        <taxon>Bacteria</taxon>
        <taxon>Bacillati</taxon>
        <taxon>Actinomycetota</taxon>
        <taxon>Actinomycetes</taxon>
        <taxon>Streptosporangiales</taxon>
        <taxon>Streptosporangiaceae</taxon>
        <taxon>Sphaerisporangium</taxon>
    </lineage>
</organism>
<keyword evidence="2" id="KW-1185">Reference proteome</keyword>
<dbReference type="EMBL" id="JBHTCG010000002">
    <property type="protein sequence ID" value="MFC7381167.1"/>
    <property type="molecule type" value="Genomic_DNA"/>
</dbReference>
<comment type="caution">
    <text evidence="1">The sequence shown here is derived from an EMBL/GenBank/DDBJ whole genome shotgun (WGS) entry which is preliminary data.</text>
</comment>
<sequence length="151" mass="16706">MNLDSVAKAGCYPWKPQVGATDLDVWHKYEVPLTGTFRLGATTMLFTQVYDSFQGFAVWAYVCLPHDTADGLLFSSVDDLTSYVDAAFSEKEAVFVLTHNDRITRWGRHEVADDLLKAAAEFLETLTQSQSAEGRVEAQFAAIAASELLYA</sequence>
<evidence type="ECO:0000313" key="1">
    <source>
        <dbReference type="EMBL" id="MFC7381167.1"/>
    </source>
</evidence>
<reference evidence="2" key="1">
    <citation type="journal article" date="2019" name="Int. J. Syst. Evol. Microbiol.">
        <title>The Global Catalogue of Microorganisms (GCM) 10K type strain sequencing project: providing services to taxonomists for standard genome sequencing and annotation.</title>
        <authorList>
            <consortium name="The Broad Institute Genomics Platform"/>
            <consortium name="The Broad Institute Genome Sequencing Center for Infectious Disease"/>
            <person name="Wu L."/>
            <person name="Ma J."/>
        </authorList>
    </citation>
    <scope>NUCLEOTIDE SEQUENCE [LARGE SCALE GENOMIC DNA]</scope>
    <source>
        <strain evidence="2">CECT 7649</strain>
    </source>
</reference>
<accession>A0ABW2NUT1</accession>
<gene>
    <name evidence="1" type="ORF">ACFQSB_03040</name>
</gene>
<name>A0ABW2NUT1_9ACTN</name>
<protein>
    <submittedName>
        <fullName evidence="1">Uncharacterized protein</fullName>
    </submittedName>
</protein>
<proteinExistence type="predicted"/>
<evidence type="ECO:0000313" key="2">
    <source>
        <dbReference type="Proteomes" id="UP001596496"/>
    </source>
</evidence>
<dbReference type="RefSeq" id="WP_380824108.1">
    <property type="nucleotide sequence ID" value="NZ_JBHTCG010000002.1"/>
</dbReference>
<dbReference type="Proteomes" id="UP001596496">
    <property type="component" value="Unassembled WGS sequence"/>
</dbReference>